<sequence length="632" mass="70484">MTDSLQDSHDSRVSDSEKSIKLDAVSARRVWLKLDLFLLPVIAMFYLLSFLDRTNIGNARIAGLQRDLQMTNKQYSIALTVTYVPYIVAELPSNLLLRVIGPNYLLPTLLTIWGIDTALQGAVTSYGGLLVCRFFLGVFEGGVFPGLVLYLTHFYPRAKMTTRVAAFFASASLSGAFSGILAYGIIRMDGVGGHAGWRWIFILEGAFTVAWGLMSYFLMPRDALAARFLRPTERKYVASQVAESGRDKFEWREVRKAFLAPHVWILGIIFFFSGAVLYGLAYFTPSIVQSLGYTAARSQLMSVPPFAAAFALSMSTAYLIHHIPHLVINKDPVWQSLLSIPGVYTSAPTLSTWNSANSAPHVRRATAIALGFMMTNAGGILSTWLLGSLSTAPKYVLGTRVMIAFSGGMTLGSALCLGYFVLMNQKKRKMQGQDGPELVIAIITEFVSNGTRGSLVRGPLTVCKLWADITMDLIWRQIGDPSAIFRLLAPVENRPADQGVLYDWNYSFKSLPMPSGWARFDLYRHRVRILDDTSTSTNYRSIISDVAVLGLDSTIFLPNLTDFSRFYVQDDMWRDSVFFMHEGIETFTLMLELGDRAIYEPILQYFEHIAARMPRLQNFTLQAPAATHIKVI</sequence>
<evidence type="ECO:0000256" key="4">
    <source>
        <dbReference type="ARBA" id="ARBA00022989"/>
    </source>
</evidence>
<dbReference type="STRING" id="47427.A0A2H3CMC5"/>
<protein>
    <submittedName>
        <fullName evidence="8">MFS general substrate transporter</fullName>
    </submittedName>
</protein>
<feature type="transmembrane region" description="Helical" evidence="6">
    <location>
        <begin position="258"/>
        <end position="283"/>
    </location>
</feature>
<evidence type="ECO:0000256" key="5">
    <source>
        <dbReference type="ARBA" id="ARBA00023136"/>
    </source>
</evidence>
<organism evidence="8 9">
    <name type="scientific">Armillaria gallica</name>
    <name type="common">Bulbous honey fungus</name>
    <name type="synonym">Armillaria bulbosa</name>
    <dbReference type="NCBI Taxonomy" id="47427"/>
    <lineage>
        <taxon>Eukaryota</taxon>
        <taxon>Fungi</taxon>
        <taxon>Dikarya</taxon>
        <taxon>Basidiomycota</taxon>
        <taxon>Agaricomycotina</taxon>
        <taxon>Agaricomycetes</taxon>
        <taxon>Agaricomycetidae</taxon>
        <taxon>Agaricales</taxon>
        <taxon>Marasmiineae</taxon>
        <taxon>Physalacriaceae</taxon>
        <taxon>Armillaria</taxon>
    </lineage>
</organism>
<evidence type="ECO:0000313" key="9">
    <source>
        <dbReference type="Proteomes" id="UP000217790"/>
    </source>
</evidence>
<keyword evidence="2" id="KW-0813">Transport</keyword>
<feature type="transmembrane region" description="Helical" evidence="6">
    <location>
        <begin position="164"/>
        <end position="186"/>
    </location>
</feature>
<evidence type="ECO:0000256" key="2">
    <source>
        <dbReference type="ARBA" id="ARBA00022448"/>
    </source>
</evidence>
<dbReference type="Proteomes" id="UP000217790">
    <property type="component" value="Unassembled WGS sequence"/>
</dbReference>
<dbReference type="OrthoDB" id="2985014at2759"/>
<dbReference type="PANTHER" id="PTHR43791:SF85">
    <property type="entry name" value="TRANSPORTER, PUTATIVE (AFU_ORTHOLOGUE AFUA_6G00710)-RELATED"/>
    <property type="match status" value="1"/>
</dbReference>
<feature type="transmembrane region" description="Helical" evidence="6">
    <location>
        <begin position="367"/>
        <end position="389"/>
    </location>
</feature>
<dbReference type="PROSITE" id="PS50850">
    <property type="entry name" value="MFS"/>
    <property type="match status" value="1"/>
</dbReference>
<accession>A0A2H3CMC5</accession>
<evidence type="ECO:0000313" key="8">
    <source>
        <dbReference type="EMBL" id="PBK84175.1"/>
    </source>
</evidence>
<proteinExistence type="predicted"/>
<gene>
    <name evidence="8" type="ORF">ARMGADRAFT_1088635</name>
</gene>
<dbReference type="EMBL" id="KZ293700">
    <property type="protein sequence ID" value="PBK84175.1"/>
    <property type="molecule type" value="Genomic_DNA"/>
</dbReference>
<dbReference type="SUPFAM" id="SSF103473">
    <property type="entry name" value="MFS general substrate transporter"/>
    <property type="match status" value="1"/>
</dbReference>
<keyword evidence="9" id="KW-1185">Reference proteome</keyword>
<feature type="domain" description="Major facilitator superfamily (MFS) profile" evidence="7">
    <location>
        <begin position="38"/>
        <end position="452"/>
    </location>
</feature>
<keyword evidence="5 6" id="KW-0472">Membrane</keyword>
<feature type="transmembrane region" description="Helical" evidence="6">
    <location>
        <begin position="127"/>
        <end position="152"/>
    </location>
</feature>
<feature type="transmembrane region" description="Helical" evidence="6">
    <location>
        <begin position="303"/>
        <end position="320"/>
    </location>
</feature>
<dbReference type="InterPro" id="IPR020846">
    <property type="entry name" value="MFS_dom"/>
</dbReference>
<dbReference type="GO" id="GO:0016020">
    <property type="term" value="C:membrane"/>
    <property type="evidence" value="ECO:0007669"/>
    <property type="project" value="UniProtKB-SubCell"/>
</dbReference>
<dbReference type="GO" id="GO:0022857">
    <property type="term" value="F:transmembrane transporter activity"/>
    <property type="evidence" value="ECO:0007669"/>
    <property type="project" value="InterPro"/>
</dbReference>
<dbReference type="InterPro" id="IPR036259">
    <property type="entry name" value="MFS_trans_sf"/>
</dbReference>
<feature type="transmembrane region" description="Helical" evidence="6">
    <location>
        <begin position="401"/>
        <end position="422"/>
    </location>
</feature>
<feature type="transmembrane region" description="Helical" evidence="6">
    <location>
        <begin position="198"/>
        <end position="219"/>
    </location>
</feature>
<dbReference type="PANTHER" id="PTHR43791">
    <property type="entry name" value="PERMEASE-RELATED"/>
    <property type="match status" value="1"/>
</dbReference>
<dbReference type="InParanoid" id="A0A2H3CMC5"/>
<name>A0A2H3CMC5_ARMGA</name>
<evidence type="ECO:0000259" key="7">
    <source>
        <dbReference type="PROSITE" id="PS50850"/>
    </source>
</evidence>
<dbReference type="OMA" id="TWNSANS"/>
<feature type="transmembrane region" description="Helical" evidence="6">
    <location>
        <begin position="30"/>
        <end position="51"/>
    </location>
</feature>
<evidence type="ECO:0000256" key="1">
    <source>
        <dbReference type="ARBA" id="ARBA00004141"/>
    </source>
</evidence>
<dbReference type="AlphaFoldDB" id="A0A2H3CMC5"/>
<reference evidence="9" key="1">
    <citation type="journal article" date="2017" name="Nat. Ecol. Evol.">
        <title>Genome expansion and lineage-specific genetic innovations in the forest pathogenic fungi Armillaria.</title>
        <authorList>
            <person name="Sipos G."/>
            <person name="Prasanna A.N."/>
            <person name="Walter M.C."/>
            <person name="O'Connor E."/>
            <person name="Balint B."/>
            <person name="Krizsan K."/>
            <person name="Kiss B."/>
            <person name="Hess J."/>
            <person name="Varga T."/>
            <person name="Slot J."/>
            <person name="Riley R."/>
            <person name="Boka B."/>
            <person name="Rigling D."/>
            <person name="Barry K."/>
            <person name="Lee J."/>
            <person name="Mihaltcheva S."/>
            <person name="LaButti K."/>
            <person name="Lipzen A."/>
            <person name="Waldron R."/>
            <person name="Moloney N.M."/>
            <person name="Sperisen C."/>
            <person name="Kredics L."/>
            <person name="Vagvoelgyi C."/>
            <person name="Patrignani A."/>
            <person name="Fitzpatrick D."/>
            <person name="Nagy I."/>
            <person name="Doyle S."/>
            <person name="Anderson J.B."/>
            <person name="Grigoriev I.V."/>
            <person name="Gueldener U."/>
            <person name="Muensterkoetter M."/>
            <person name="Nagy L.G."/>
        </authorList>
    </citation>
    <scope>NUCLEOTIDE SEQUENCE [LARGE SCALE GENOMIC DNA]</scope>
    <source>
        <strain evidence="9">Ar21-2</strain>
    </source>
</reference>
<comment type="subcellular location">
    <subcellularLocation>
        <location evidence="1">Membrane</location>
        <topology evidence="1">Multi-pass membrane protein</topology>
    </subcellularLocation>
</comment>
<keyword evidence="4 6" id="KW-1133">Transmembrane helix</keyword>
<keyword evidence="3 6" id="KW-0812">Transmembrane</keyword>
<evidence type="ECO:0000256" key="3">
    <source>
        <dbReference type="ARBA" id="ARBA00022692"/>
    </source>
</evidence>
<dbReference type="Gene3D" id="1.20.1250.20">
    <property type="entry name" value="MFS general substrate transporter like domains"/>
    <property type="match status" value="1"/>
</dbReference>
<dbReference type="InterPro" id="IPR011701">
    <property type="entry name" value="MFS"/>
</dbReference>
<evidence type="ECO:0000256" key="6">
    <source>
        <dbReference type="SAM" id="Phobius"/>
    </source>
</evidence>
<dbReference type="FunFam" id="1.20.1250.20:FF:000034">
    <property type="entry name" value="MFS general substrate transporter"/>
    <property type="match status" value="1"/>
</dbReference>
<dbReference type="Pfam" id="PF07690">
    <property type="entry name" value="MFS_1"/>
    <property type="match status" value="1"/>
</dbReference>